<dbReference type="AlphaFoldDB" id="A0A3M8H8J4"/>
<feature type="binding site" description="M2 metal binding site" evidence="13">
    <location>
        <position position="201"/>
    </location>
    <ligand>
        <name>Fe(2+)</name>
        <dbReference type="ChEBI" id="CHEBI:29033"/>
    </ligand>
</feature>
<keyword evidence="11 13" id="KW-0406">Ion transport</keyword>
<dbReference type="HAMAP" id="MF_00548">
    <property type="entry name" value="ZupT"/>
    <property type="match status" value="1"/>
</dbReference>
<evidence type="ECO:0000256" key="2">
    <source>
        <dbReference type="ARBA" id="ARBA00009703"/>
    </source>
</evidence>
<feature type="binding site" description="M2 metal binding site" evidence="13">
    <location>
        <position position="140"/>
    </location>
    <ligand>
        <name>Fe(2+)</name>
        <dbReference type="ChEBI" id="CHEBI:29033"/>
    </ligand>
</feature>
<dbReference type="PANTHER" id="PTHR11040">
    <property type="entry name" value="ZINC/IRON TRANSPORTER"/>
    <property type="match status" value="1"/>
</dbReference>
<dbReference type="Pfam" id="PF02535">
    <property type="entry name" value="Zip"/>
    <property type="match status" value="1"/>
</dbReference>
<keyword evidence="15" id="KW-1185">Reference proteome</keyword>
<dbReference type="EMBL" id="RHLQ01000021">
    <property type="protein sequence ID" value="RNC98773.1"/>
    <property type="molecule type" value="Genomic_DNA"/>
</dbReference>
<evidence type="ECO:0000256" key="7">
    <source>
        <dbReference type="ARBA" id="ARBA00022833"/>
    </source>
</evidence>
<feature type="transmembrane region" description="Helical" evidence="13">
    <location>
        <begin position="128"/>
        <end position="152"/>
    </location>
</feature>
<evidence type="ECO:0000256" key="13">
    <source>
        <dbReference type="HAMAP-Rule" id="MF_00548"/>
    </source>
</evidence>
<keyword evidence="9 13" id="KW-1133">Transmembrane helix</keyword>
<keyword evidence="12 13" id="KW-0472">Membrane</keyword>
<dbReference type="RefSeq" id="WP_122972106.1">
    <property type="nucleotide sequence ID" value="NZ_RHLQ01000021.1"/>
</dbReference>
<comment type="catalytic activity">
    <reaction evidence="13">
        <text>Zn(2+)(in) = Zn(2+)(out)</text>
        <dbReference type="Rhea" id="RHEA:29351"/>
        <dbReference type="ChEBI" id="CHEBI:29105"/>
    </reaction>
</comment>
<evidence type="ECO:0000256" key="9">
    <source>
        <dbReference type="ARBA" id="ARBA00022989"/>
    </source>
</evidence>
<comment type="similarity">
    <text evidence="2 13">Belongs to the ZIP transporter (TC 2.A.5) family. ZupT subfamily.</text>
</comment>
<dbReference type="InterPro" id="IPR003689">
    <property type="entry name" value="ZIP"/>
</dbReference>
<comment type="caution">
    <text evidence="14">The sequence shown here is derived from an EMBL/GenBank/DDBJ whole genome shotgun (WGS) entry which is preliminary data.</text>
</comment>
<feature type="binding site" description="M1 metal binding site" evidence="13">
    <location>
        <position position="168"/>
    </location>
    <ligand>
        <name>Zn(2+)</name>
        <dbReference type="ChEBI" id="CHEBI:29105"/>
    </ligand>
</feature>
<dbReference type="NCBIfam" id="NF003243">
    <property type="entry name" value="PRK04201.1"/>
    <property type="match status" value="1"/>
</dbReference>
<evidence type="ECO:0000256" key="4">
    <source>
        <dbReference type="ARBA" id="ARBA00022475"/>
    </source>
</evidence>
<keyword evidence="5 13" id="KW-0812">Transmembrane</keyword>
<proteinExistence type="inferred from homology"/>
<keyword evidence="6" id="KW-0479">Metal-binding</keyword>
<feature type="transmembrane region" description="Helical" evidence="13">
    <location>
        <begin position="73"/>
        <end position="91"/>
    </location>
</feature>
<feature type="binding site" description="M2 metal binding site" evidence="13">
    <location>
        <position position="143"/>
    </location>
    <ligand>
        <name>Fe(2+)</name>
        <dbReference type="ChEBI" id="CHEBI:29033"/>
    </ligand>
</feature>
<keyword evidence="3 13" id="KW-0813">Transport</keyword>
<comment type="function">
    <text evidence="13">Mediates zinc uptake. May also transport other divalent cations.</text>
</comment>
<evidence type="ECO:0000256" key="11">
    <source>
        <dbReference type="ARBA" id="ARBA00023065"/>
    </source>
</evidence>
<feature type="binding site" description="M2 metal binding site" evidence="13">
    <location>
        <position position="172"/>
    </location>
    <ligand>
        <name>Fe(2+)</name>
        <dbReference type="ChEBI" id="CHEBI:29033"/>
    </ligand>
</feature>
<comment type="subcellular location">
    <subcellularLocation>
        <location evidence="1 13">Cell membrane</location>
        <topology evidence="1 13">Multi-pass membrane protein</topology>
    </subcellularLocation>
</comment>
<accession>A0A3M8H8J4</accession>
<keyword evidence="10" id="KW-0408">Iron</keyword>
<keyword evidence="8 13" id="KW-0864">Zinc transport</keyword>
<feature type="transmembrane region" description="Helical" evidence="13">
    <location>
        <begin position="158"/>
        <end position="183"/>
    </location>
</feature>
<feature type="binding site" description="M1 metal binding site" evidence="13">
    <location>
        <position position="172"/>
    </location>
    <ligand>
        <name>Zn(2+)</name>
        <dbReference type="ChEBI" id="CHEBI:29105"/>
    </ligand>
</feature>
<organism evidence="14 15">
    <name type="scientific">Lysinibacillus halotolerans</name>
    <dbReference type="NCBI Taxonomy" id="1368476"/>
    <lineage>
        <taxon>Bacteria</taxon>
        <taxon>Bacillati</taxon>
        <taxon>Bacillota</taxon>
        <taxon>Bacilli</taxon>
        <taxon>Bacillales</taxon>
        <taxon>Bacillaceae</taxon>
        <taxon>Lysinibacillus</taxon>
    </lineage>
</organism>
<evidence type="ECO:0000256" key="12">
    <source>
        <dbReference type="ARBA" id="ARBA00023136"/>
    </source>
</evidence>
<evidence type="ECO:0000256" key="3">
    <source>
        <dbReference type="ARBA" id="ARBA00022448"/>
    </source>
</evidence>
<evidence type="ECO:0000256" key="8">
    <source>
        <dbReference type="ARBA" id="ARBA00022906"/>
    </source>
</evidence>
<dbReference type="GO" id="GO:0005886">
    <property type="term" value="C:plasma membrane"/>
    <property type="evidence" value="ECO:0007669"/>
    <property type="project" value="UniProtKB-SubCell"/>
</dbReference>
<feature type="transmembrane region" description="Helical" evidence="13">
    <location>
        <begin position="195"/>
        <end position="215"/>
    </location>
</feature>
<feature type="transmembrane region" description="Helical" evidence="13">
    <location>
        <begin position="252"/>
        <end position="271"/>
    </location>
</feature>
<evidence type="ECO:0000313" key="15">
    <source>
        <dbReference type="Proteomes" id="UP000279909"/>
    </source>
</evidence>
<evidence type="ECO:0000256" key="1">
    <source>
        <dbReference type="ARBA" id="ARBA00004651"/>
    </source>
</evidence>
<evidence type="ECO:0000256" key="10">
    <source>
        <dbReference type="ARBA" id="ARBA00023004"/>
    </source>
</evidence>
<feature type="transmembrane region" description="Helical" evidence="13">
    <location>
        <begin position="36"/>
        <end position="53"/>
    </location>
</feature>
<evidence type="ECO:0000313" key="14">
    <source>
        <dbReference type="EMBL" id="RNC98773.1"/>
    </source>
</evidence>
<gene>
    <name evidence="13 14" type="primary">zupT</name>
    <name evidence="14" type="ORF">EC501_09775</name>
</gene>
<evidence type="ECO:0000256" key="6">
    <source>
        <dbReference type="ARBA" id="ARBA00022723"/>
    </source>
</evidence>
<feature type="binding site" description="M2 metal binding site" evidence="13">
    <location>
        <position position="169"/>
    </location>
    <ligand>
        <name>Fe(2+)</name>
        <dbReference type="ChEBI" id="CHEBI:29033"/>
    </ligand>
</feature>
<evidence type="ECO:0000256" key="5">
    <source>
        <dbReference type="ARBA" id="ARBA00022692"/>
    </source>
</evidence>
<dbReference type="InterPro" id="IPR023498">
    <property type="entry name" value="Zn_transptr_ZupT"/>
</dbReference>
<dbReference type="Proteomes" id="UP000279909">
    <property type="component" value="Unassembled WGS sequence"/>
</dbReference>
<feature type="transmembrane region" description="Helical" evidence="13">
    <location>
        <begin position="6"/>
        <end position="29"/>
    </location>
</feature>
<protein>
    <recommendedName>
        <fullName evidence="13">Zinc transporter ZupT</fullName>
    </recommendedName>
</protein>
<keyword evidence="4 13" id="KW-1003">Cell membrane</keyword>
<feature type="binding site" description="M1 metal binding site" evidence="13">
    <location>
        <position position="143"/>
    </location>
    <ligand>
        <name>Zn(2+)</name>
        <dbReference type="ChEBI" id="CHEBI:29105"/>
    </ligand>
</feature>
<name>A0A3M8H8J4_9BACI</name>
<keyword evidence="7 13" id="KW-0862">Zinc</keyword>
<feature type="transmembrane region" description="Helical" evidence="13">
    <location>
        <begin position="221"/>
        <end position="240"/>
    </location>
</feature>
<dbReference type="GO" id="GO:0005385">
    <property type="term" value="F:zinc ion transmembrane transporter activity"/>
    <property type="evidence" value="ECO:0007669"/>
    <property type="project" value="UniProtKB-UniRule"/>
</dbReference>
<dbReference type="OrthoDB" id="9787346at2"/>
<reference evidence="14 15" key="1">
    <citation type="journal article" date="2014" name="Int. J. Syst. Evol. Microbiol.">
        <title>Lysinibacillus halotolerans sp. nov., isolated from saline-alkaline soil.</title>
        <authorList>
            <person name="Kong D."/>
            <person name="Wang Y."/>
            <person name="Zhao B."/>
            <person name="Li Y."/>
            <person name="Song J."/>
            <person name="Zhai Y."/>
            <person name="Zhang C."/>
            <person name="Wang H."/>
            <person name="Chen X."/>
            <person name="Zhao B."/>
            <person name="Ruan Z."/>
        </authorList>
    </citation>
    <scope>NUCLEOTIDE SEQUENCE [LARGE SCALE GENOMIC DNA]</scope>
    <source>
        <strain evidence="14 15">MCCC 1A12703</strain>
    </source>
</reference>
<dbReference type="GO" id="GO:0046872">
    <property type="term" value="F:metal ion binding"/>
    <property type="evidence" value="ECO:0007669"/>
    <property type="project" value="UniProtKB-KW"/>
</dbReference>
<dbReference type="PANTHER" id="PTHR11040:SF205">
    <property type="entry name" value="ZINC TRANSPORTER ZUPT"/>
    <property type="match status" value="1"/>
</dbReference>
<sequence length="272" mass="29013">MDGNVLLALGLTLFAGLATGLGALIAFFTSRTNKKFLSVALGFSAGVMIYVSLVEIFVKAKDALTTSLGETEGYWMTVIGFFGGMVFIALIDRFIPKKNNPHEVKTVEDVHEAELNSKVIDEQKLMKMGVFTALAIAIHNFPEGIATFMSAIQDPSVGVAIAIAVAIHNIPEGIAVAVPIYFATGNRKKSFKLSFLSGLAEPIGAVVAYLILMPFLTDTMFGIIFAAVAGIMVFISLDELLPAAKKYDETHLSIYGLVAGMAVMALSLLLLA</sequence>